<evidence type="ECO:0000313" key="9">
    <source>
        <dbReference type="EMBL" id="MCD2423773.1"/>
    </source>
</evidence>
<sequence length="133" mass="15350">MQQAKTYPFSKSARLKSRKKLQEVFSEGKRFHTGCIKLLYLAEPATLPEIKCGVGVSSRYFKKAVDRNRIKRLLREAYRLQQAALKQTALQTQSRVSLFLLFTGKELPDYETVYKQTGHLLQKLANRINEMAP</sequence>
<evidence type="ECO:0000256" key="8">
    <source>
        <dbReference type="NCBIfam" id="TIGR00188"/>
    </source>
</evidence>
<evidence type="ECO:0000313" key="10">
    <source>
        <dbReference type="Proteomes" id="UP001199816"/>
    </source>
</evidence>
<comment type="function">
    <text evidence="1 7">RNaseP catalyzes the removal of the 5'-leader sequence from pre-tRNA to produce the mature 5'-terminus. It can also cleave other RNA substrates such as 4.5S RNA. The protein component plays an auxiliary but essential role in vivo by binding to the 5'-leader sequence and broadening the substrate specificity of the ribozyme.</text>
</comment>
<dbReference type="RefSeq" id="WP_231005031.1">
    <property type="nucleotide sequence ID" value="NZ_JAJNEC010000005.1"/>
</dbReference>
<dbReference type="SUPFAM" id="SSF54211">
    <property type="entry name" value="Ribosomal protein S5 domain 2-like"/>
    <property type="match status" value="1"/>
</dbReference>
<keyword evidence="4 7" id="KW-0255">Endonuclease</keyword>
<protein>
    <recommendedName>
        <fullName evidence="7 8">Ribonuclease P protein component</fullName>
        <shortName evidence="7">RNase P protein</shortName>
        <shortName evidence="7">RNaseP protein</shortName>
        <ecNumber evidence="7 8">3.1.26.5</ecNumber>
    </recommendedName>
    <alternativeName>
        <fullName evidence="7">Protein C5</fullName>
    </alternativeName>
</protein>
<dbReference type="HAMAP" id="MF_00227">
    <property type="entry name" value="RNase_P"/>
    <property type="match status" value="1"/>
</dbReference>
<dbReference type="InterPro" id="IPR014721">
    <property type="entry name" value="Ribsml_uS5_D2-typ_fold_subgr"/>
</dbReference>
<dbReference type="PROSITE" id="PS00648">
    <property type="entry name" value="RIBONUCLEASE_P"/>
    <property type="match status" value="1"/>
</dbReference>
<dbReference type="EMBL" id="JAJNEC010000005">
    <property type="protein sequence ID" value="MCD2423773.1"/>
    <property type="molecule type" value="Genomic_DNA"/>
</dbReference>
<dbReference type="Pfam" id="PF00825">
    <property type="entry name" value="Ribonuclease_P"/>
    <property type="match status" value="1"/>
</dbReference>
<comment type="subunit">
    <text evidence="7">Consists of a catalytic RNA component (M1 or rnpB) and a protein subunit.</text>
</comment>
<dbReference type="Proteomes" id="UP001199816">
    <property type="component" value="Unassembled WGS sequence"/>
</dbReference>
<comment type="similarity">
    <text evidence="7">Belongs to the RnpA family.</text>
</comment>
<keyword evidence="10" id="KW-1185">Reference proteome</keyword>
<comment type="catalytic activity">
    <reaction evidence="7">
        <text>Endonucleolytic cleavage of RNA, removing 5'-extranucleotides from tRNA precursor.</text>
        <dbReference type="EC" id="3.1.26.5"/>
    </reaction>
</comment>
<keyword evidence="6 7" id="KW-0694">RNA-binding</keyword>
<dbReference type="PANTHER" id="PTHR33992:SF1">
    <property type="entry name" value="RIBONUCLEASE P PROTEIN COMPONENT"/>
    <property type="match status" value="1"/>
</dbReference>
<dbReference type="EC" id="3.1.26.5" evidence="7 8"/>
<gene>
    <name evidence="7 9" type="primary">rnpA</name>
    <name evidence="9" type="ORF">LQ567_13440</name>
</gene>
<keyword evidence="3 7" id="KW-0540">Nuclease</keyword>
<dbReference type="InterPro" id="IPR020568">
    <property type="entry name" value="Ribosomal_Su5_D2-typ_SF"/>
</dbReference>
<reference evidence="9 10" key="1">
    <citation type="submission" date="2021-11" db="EMBL/GenBank/DDBJ databases">
        <title>Genomic of Niabella pedocola.</title>
        <authorList>
            <person name="Wu T."/>
        </authorList>
    </citation>
    <scope>NUCLEOTIDE SEQUENCE [LARGE SCALE GENOMIC DNA]</scope>
    <source>
        <strain evidence="9 10">JCM 31011</strain>
    </source>
</reference>
<dbReference type="GO" id="GO:0004526">
    <property type="term" value="F:ribonuclease P activity"/>
    <property type="evidence" value="ECO:0007669"/>
    <property type="project" value="UniProtKB-EC"/>
</dbReference>
<evidence type="ECO:0000256" key="1">
    <source>
        <dbReference type="ARBA" id="ARBA00002663"/>
    </source>
</evidence>
<keyword evidence="5 7" id="KW-0378">Hydrolase</keyword>
<dbReference type="Gene3D" id="3.30.230.10">
    <property type="match status" value="1"/>
</dbReference>
<comment type="caution">
    <text evidence="9">The sequence shown here is derived from an EMBL/GenBank/DDBJ whole genome shotgun (WGS) entry which is preliminary data.</text>
</comment>
<evidence type="ECO:0000256" key="2">
    <source>
        <dbReference type="ARBA" id="ARBA00022694"/>
    </source>
</evidence>
<evidence type="ECO:0000256" key="4">
    <source>
        <dbReference type="ARBA" id="ARBA00022759"/>
    </source>
</evidence>
<evidence type="ECO:0000256" key="5">
    <source>
        <dbReference type="ARBA" id="ARBA00022801"/>
    </source>
</evidence>
<dbReference type="InterPro" id="IPR020539">
    <property type="entry name" value="RNase_P_CS"/>
</dbReference>
<keyword evidence="2 7" id="KW-0819">tRNA processing</keyword>
<name>A0ABS8PU15_9BACT</name>
<organism evidence="9 10">
    <name type="scientific">Niabella pedocola</name>
    <dbReference type="NCBI Taxonomy" id="1752077"/>
    <lineage>
        <taxon>Bacteria</taxon>
        <taxon>Pseudomonadati</taxon>
        <taxon>Bacteroidota</taxon>
        <taxon>Chitinophagia</taxon>
        <taxon>Chitinophagales</taxon>
        <taxon>Chitinophagaceae</taxon>
        <taxon>Niabella</taxon>
    </lineage>
</organism>
<dbReference type="PANTHER" id="PTHR33992">
    <property type="entry name" value="RIBONUCLEASE P PROTEIN COMPONENT"/>
    <property type="match status" value="1"/>
</dbReference>
<accession>A0ABS8PU15</accession>
<evidence type="ECO:0000256" key="3">
    <source>
        <dbReference type="ARBA" id="ARBA00022722"/>
    </source>
</evidence>
<dbReference type="InterPro" id="IPR000100">
    <property type="entry name" value="RNase_P"/>
</dbReference>
<dbReference type="NCBIfam" id="TIGR00188">
    <property type="entry name" value="rnpA"/>
    <property type="match status" value="1"/>
</dbReference>
<evidence type="ECO:0000256" key="7">
    <source>
        <dbReference type="HAMAP-Rule" id="MF_00227"/>
    </source>
</evidence>
<proteinExistence type="inferred from homology"/>
<evidence type="ECO:0000256" key="6">
    <source>
        <dbReference type="ARBA" id="ARBA00022884"/>
    </source>
</evidence>